<dbReference type="GO" id="GO:0008270">
    <property type="term" value="F:zinc ion binding"/>
    <property type="evidence" value="ECO:0007669"/>
    <property type="project" value="UniProtKB-KW"/>
</dbReference>
<evidence type="ECO:0000256" key="3">
    <source>
        <dbReference type="ARBA" id="ARBA00022833"/>
    </source>
</evidence>
<sequence>MSPPTSSSPFPAVEVRSNPSKGRSLHATTSFAPGDVILSAQPLVCLPTLSHLASRCSHCFELSSPRACTRCRSAYYCNAACQREAWRSVHKLECKALQRVPAERRGQLPTPVRLLMQVLLVGEIQAGVDSLEGHVAARRARPGWRDVELMAMAACSYAGKGVDEATVRKAAEQLCKIQTNAFNWTDEDFTEACVFIQPTLAMMNHSCLPNAMIQFIDGRIVLRAESRLEAGDEIEISYTDVTMPLPKRRQAIDSYMFRCQCLRCRDNLNIYQACSTSSHLDLNGFSLSPEVSKVSQLSIITNSVISKRITTAVDELSGIIRTDEFNNGDIKLLTLRERFQACRELVAVGAWAALPVPQLLAAISNYFVNKEDYTSALAIQSLVAIECTPYRYPAPFHPIRVKELVHLASLLSNTAPHTAEQMAQSSASQLTGGGTSSKIQEALREIDQVSTYQMLLLLAKRLAPAGFSASFKLSLLASERLDELKQLPGREKELSLIERWDADPHSEWSRGFFQYAVIDPIHRLASLGEALVNLEFGR</sequence>
<evidence type="ECO:0000313" key="9">
    <source>
        <dbReference type="Proteomes" id="UP000775872"/>
    </source>
</evidence>
<evidence type="ECO:0000256" key="4">
    <source>
        <dbReference type="PROSITE-ProRule" id="PRU00134"/>
    </source>
</evidence>
<dbReference type="Pfam" id="PF01753">
    <property type="entry name" value="zf-MYND"/>
    <property type="match status" value="1"/>
</dbReference>
<dbReference type="Pfam" id="PF00856">
    <property type="entry name" value="SET"/>
    <property type="match status" value="1"/>
</dbReference>
<dbReference type="PROSITE" id="PS50865">
    <property type="entry name" value="ZF_MYND_2"/>
    <property type="match status" value="1"/>
</dbReference>
<dbReference type="PANTHER" id="PTHR12197:SF251">
    <property type="entry name" value="EG:BACR7C10.4 PROTEIN"/>
    <property type="match status" value="1"/>
</dbReference>
<proteinExistence type="predicted"/>
<feature type="domain" description="SET" evidence="6">
    <location>
        <begin position="11"/>
        <end position="239"/>
    </location>
</feature>
<gene>
    <name evidence="8" type="ORF">CSOL1703_00011740</name>
</gene>
<reference evidence="8" key="1">
    <citation type="submission" date="2021-10" db="EMBL/GenBank/DDBJ databases">
        <authorList>
            <person name="Piombo E."/>
        </authorList>
    </citation>
    <scope>NUCLEOTIDE SEQUENCE</scope>
</reference>
<organism evidence="8 9">
    <name type="scientific">Clonostachys solani</name>
    <dbReference type="NCBI Taxonomy" id="160281"/>
    <lineage>
        <taxon>Eukaryota</taxon>
        <taxon>Fungi</taxon>
        <taxon>Dikarya</taxon>
        <taxon>Ascomycota</taxon>
        <taxon>Pezizomycotina</taxon>
        <taxon>Sordariomycetes</taxon>
        <taxon>Hypocreomycetidae</taxon>
        <taxon>Hypocreales</taxon>
        <taxon>Bionectriaceae</taxon>
        <taxon>Clonostachys</taxon>
    </lineage>
</organism>
<dbReference type="InterPro" id="IPR050869">
    <property type="entry name" value="H3K4_H4K5_MeTrfase"/>
</dbReference>
<protein>
    <recommendedName>
        <fullName evidence="10">MYND-type zinc finger protein samB</fullName>
    </recommendedName>
</protein>
<dbReference type="SUPFAM" id="SSF82199">
    <property type="entry name" value="SET domain"/>
    <property type="match status" value="1"/>
</dbReference>
<dbReference type="Gene3D" id="2.170.270.10">
    <property type="entry name" value="SET domain"/>
    <property type="match status" value="1"/>
</dbReference>
<dbReference type="GO" id="GO:0005634">
    <property type="term" value="C:nucleus"/>
    <property type="evidence" value="ECO:0007669"/>
    <property type="project" value="TreeGrafter"/>
</dbReference>
<evidence type="ECO:0000259" key="6">
    <source>
        <dbReference type="PROSITE" id="PS50280"/>
    </source>
</evidence>
<dbReference type="InterPro" id="IPR002893">
    <property type="entry name" value="Znf_MYND"/>
</dbReference>
<feature type="domain" description="MYND-type" evidence="7">
    <location>
        <begin position="56"/>
        <end position="94"/>
    </location>
</feature>
<dbReference type="Gene3D" id="6.10.140.2220">
    <property type="match status" value="1"/>
</dbReference>
<evidence type="ECO:0000256" key="2">
    <source>
        <dbReference type="ARBA" id="ARBA00022771"/>
    </source>
</evidence>
<evidence type="ECO:0000256" key="1">
    <source>
        <dbReference type="ARBA" id="ARBA00022723"/>
    </source>
</evidence>
<dbReference type="EMBL" id="CABFOC020000097">
    <property type="protein sequence ID" value="CAH0059700.1"/>
    <property type="molecule type" value="Genomic_DNA"/>
</dbReference>
<dbReference type="PANTHER" id="PTHR12197">
    <property type="entry name" value="HISTONE-LYSINE N-METHYLTRANSFERASE SMYD"/>
    <property type="match status" value="1"/>
</dbReference>
<dbReference type="OrthoDB" id="265717at2759"/>
<comment type="caution">
    <text evidence="8">The sequence shown here is derived from an EMBL/GenBank/DDBJ whole genome shotgun (WGS) entry which is preliminary data.</text>
</comment>
<dbReference type="InterPro" id="IPR046341">
    <property type="entry name" value="SET_dom_sf"/>
</dbReference>
<accession>A0A9N9ZN09</accession>
<keyword evidence="9" id="KW-1185">Reference proteome</keyword>
<evidence type="ECO:0008006" key="10">
    <source>
        <dbReference type="Google" id="ProtNLM"/>
    </source>
</evidence>
<dbReference type="SMART" id="SM00317">
    <property type="entry name" value="SET"/>
    <property type="match status" value="1"/>
</dbReference>
<evidence type="ECO:0000256" key="5">
    <source>
        <dbReference type="SAM" id="MobiDB-lite"/>
    </source>
</evidence>
<dbReference type="AlphaFoldDB" id="A0A9N9ZN09"/>
<evidence type="ECO:0000313" key="8">
    <source>
        <dbReference type="EMBL" id="CAH0059700.1"/>
    </source>
</evidence>
<evidence type="ECO:0000259" key="7">
    <source>
        <dbReference type="PROSITE" id="PS50865"/>
    </source>
</evidence>
<name>A0A9N9ZN09_9HYPO</name>
<dbReference type="InterPro" id="IPR001214">
    <property type="entry name" value="SET_dom"/>
</dbReference>
<keyword evidence="1" id="KW-0479">Metal-binding</keyword>
<dbReference type="PROSITE" id="PS50280">
    <property type="entry name" value="SET"/>
    <property type="match status" value="1"/>
</dbReference>
<keyword evidence="2 4" id="KW-0863">Zinc-finger</keyword>
<dbReference type="Proteomes" id="UP000775872">
    <property type="component" value="Unassembled WGS sequence"/>
</dbReference>
<keyword evidence="3" id="KW-0862">Zinc</keyword>
<feature type="region of interest" description="Disordered" evidence="5">
    <location>
        <begin position="1"/>
        <end position="25"/>
    </location>
</feature>
<dbReference type="Gene3D" id="1.10.220.160">
    <property type="match status" value="1"/>
</dbReference>